<dbReference type="Gene3D" id="3.40.50.1820">
    <property type="entry name" value="alpha/beta hydrolase"/>
    <property type="match status" value="1"/>
</dbReference>
<reference evidence="4" key="1">
    <citation type="journal article" date="2019" name="Int. J. Syst. Evol. Microbiol.">
        <title>The Global Catalogue of Microorganisms (GCM) 10K type strain sequencing project: providing services to taxonomists for standard genome sequencing and annotation.</title>
        <authorList>
            <consortium name="The Broad Institute Genomics Platform"/>
            <consortium name="The Broad Institute Genome Sequencing Center for Infectious Disease"/>
            <person name="Wu L."/>
            <person name="Ma J."/>
        </authorList>
    </citation>
    <scope>NUCLEOTIDE SEQUENCE [LARGE SCALE GENOMIC DNA]</scope>
    <source>
        <strain evidence="4">CCUG 60559</strain>
    </source>
</reference>
<proteinExistence type="predicted"/>
<dbReference type="PANTHER" id="PTHR43329">
    <property type="entry name" value="EPOXIDE HYDROLASE"/>
    <property type="match status" value="1"/>
</dbReference>
<dbReference type="PRINTS" id="PR00412">
    <property type="entry name" value="EPOXHYDRLASE"/>
</dbReference>
<feature type="domain" description="AB hydrolase-1" evidence="2">
    <location>
        <begin position="27"/>
        <end position="145"/>
    </location>
</feature>
<keyword evidence="1 3" id="KW-0378">Hydrolase</keyword>
<evidence type="ECO:0000313" key="4">
    <source>
        <dbReference type="Proteomes" id="UP001596506"/>
    </source>
</evidence>
<dbReference type="InterPro" id="IPR000639">
    <property type="entry name" value="Epox_hydrolase-like"/>
</dbReference>
<dbReference type="InterPro" id="IPR000073">
    <property type="entry name" value="AB_hydrolase_1"/>
</dbReference>
<dbReference type="RefSeq" id="WP_100688975.1">
    <property type="nucleotide sequence ID" value="NZ_JBHTBD010000001.1"/>
</dbReference>
<dbReference type="Proteomes" id="UP001596506">
    <property type="component" value="Unassembled WGS sequence"/>
</dbReference>
<sequence length="289" mass="32757">MTSRTHRVASGKLSLHAVTQGNPEATPLMMVHGYPDNHHIWDKVADALADDFFVVRYDVRGAGLSDKPERTRDYRLSLLAGDLRAVVEQLLPGRRFHLLAHDWGSIQSWESVGSGPLQERILSYTTLSGPCLDHVAAWLRAEALDLTGGGSGRVARQLLRSWYVFLFQLPVVPETLWRMGLDRKWPALLQREGVTDACFSTLQKADGRFGVKLYRANFLPRLLKPRPRFATCPVQLIILDRDKYVGEDLFRQQNHWAARLTCRRLDATHWAPLTEPEAIASAVRSFIRP</sequence>
<dbReference type="EMBL" id="JBHTBD010000001">
    <property type="protein sequence ID" value="MFC7293180.1"/>
    <property type="molecule type" value="Genomic_DNA"/>
</dbReference>
<name>A0ABW2IQT4_9GAMM</name>
<protein>
    <submittedName>
        <fullName evidence="3">Alpha/beta fold hydrolase</fullName>
    </submittedName>
</protein>
<organism evidence="3 4">
    <name type="scientific">Marinobacter aromaticivorans</name>
    <dbReference type="NCBI Taxonomy" id="1494078"/>
    <lineage>
        <taxon>Bacteria</taxon>
        <taxon>Pseudomonadati</taxon>
        <taxon>Pseudomonadota</taxon>
        <taxon>Gammaproteobacteria</taxon>
        <taxon>Pseudomonadales</taxon>
        <taxon>Marinobacteraceae</taxon>
        <taxon>Marinobacter</taxon>
    </lineage>
</organism>
<dbReference type="SUPFAM" id="SSF53474">
    <property type="entry name" value="alpha/beta-Hydrolases"/>
    <property type="match status" value="1"/>
</dbReference>
<accession>A0ABW2IQT4</accession>
<dbReference type="Pfam" id="PF00561">
    <property type="entry name" value="Abhydrolase_1"/>
    <property type="match status" value="1"/>
</dbReference>
<evidence type="ECO:0000259" key="2">
    <source>
        <dbReference type="Pfam" id="PF00561"/>
    </source>
</evidence>
<evidence type="ECO:0000256" key="1">
    <source>
        <dbReference type="ARBA" id="ARBA00022801"/>
    </source>
</evidence>
<keyword evidence="4" id="KW-1185">Reference proteome</keyword>
<evidence type="ECO:0000313" key="3">
    <source>
        <dbReference type="EMBL" id="MFC7293180.1"/>
    </source>
</evidence>
<dbReference type="GO" id="GO:0016787">
    <property type="term" value="F:hydrolase activity"/>
    <property type="evidence" value="ECO:0007669"/>
    <property type="project" value="UniProtKB-KW"/>
</dbReference>
<gene>
    <name evidence="3" type="ORF">ACFQQA_00440</name>
</gene>
<comment type="caution">
    <text evidence="3">The sequence shown here is derived from an EMBL/GenBank/DDBJ whole genome shotgun (WGS) entry which is preliminary data.</text>
</comment>
<dbReference type="InterPro" id="IPR029058">
    <property type="entry name" value="AB_hydrolase_fold"/>
</dbReference>